<dbReference type="Pfam" id="PF00394">
    <property type="entry name" value="Cu-oxidase"/>
    <property type="match status" value="1"/>
</dbReference>
<dbReference type="Pfam" id="PF07731">
    <property type="entry name" value="Cu-oxidase_2"/>
    <property type="match status" value="1"/>
</dbReference>
<dbReference type="PANTHER" id="PTHR11709">
    <property type="entry name" value="MULTI-COPPER OXIDASE"/>
    <property type="match status" value="1"/>
</dbReference>
<dbReference type="CDD" id="cd13880">
    <property type="entry name" value="CuRO_2_MaLCC_like"/>
    <property type="match status" value="1"/>
</dbReference>
<gene>
    <name evidence="9" type="ORF">BO99DRAFT_447648</name>
</gene>
<feature type="domain" description="Plastocyanin-like" evidence="7">
    <location>
        <begin position="427"/>
        <end position="558"/>
    </location>
</feature>
<dbReference type="InterPro" id="IPR011707">
    <property type="entry name" value="Cu-oxidase-like_N"/>
</dbReference>
<dbReference type="CDD" id="cd13901">
    <property type="entry name" value="CuRO_3_MaLCC_like"/>
    <property type="match status" value="1"/>
</dbReference>
<keyword evidence="4" id="KW-0186">Copper</keyword>
<evidence type="ECO:0000259" key="7">
    <source>
        <dbReference type="Pfam" id="PF07731"/>
    </source>
</evidence>
<dbReference type="Pfam" id="PF07732">
    <property type="entry name" value="Cu-oxidase_3"/>
    <property type="match status" value="1"/>
</dbReference>
<proteinExistence type="inferred from homology"/>
<keyword evidence="3" id="KW-0560">Oxidoreductase</keyword>
<dbReference type="FunFam" id="2.60.40.420:FF:000045">
    <property type="entry name" value="Laccase 2"/>
    <property type="match status" value="1"/>
</dbReference>
<evidence type="ECO:0000256" key="2">
    <source>
        <dbReference type="ARBA" id="ARBA00022723"/>
    </source>
</evidence>
<reference evidence="9 10" key="1">
    <citation type="submission" date="2018-02" db="EMBL/GenBank/DDBJ databases">
        <title>The genomes of Aspergillus section Nigri reveals drivers in fungal speciation.</title>
        <authorList>
            <consortium name="DOE Joint Genome Institute"/>
            <person name="Vesth T.C."/>
            <person name="Nybo J."/>
            <person name="Theobald S."/>
            <person name="Brandl J."/>
            <person name="Frisvad J.C."/>
            <person name="Nielsen K.F."/>
            <person name="Lyhne E.K."/>
            <person name="Kogle M.E."/>
            <person name="Kuo A."/>
            <person name="Riley R."/>
            <person name="Clum A."/>
            <person name="Nolan M."/>
            <person name="Lipzen A."/>
            <person name="Salamov A."/>
            <person name="Henrissat B."/>
            <person name="Wiebenga A."/>
            <person name="De vries R.P."/>
            <person name="Grigoriev I.V."/>
            <person name="Mortensen U.H."/>
            <person name="Andersen M.R."/>
            <person name="Baker S.E."/>
        </authorList>
    </citation>
    <scope>NUCLEOTIDE SEQUENCE [LARGE SCALE GENOMIC DNA]</scope>
    <source>
        <strain evidence="9 10">CBS 115571</strain>
    </source>
</reference>
<dbReference type="STRING" id="1450538.A0A2V5GQP6"/>
<comment type="similarity">
    <text evidence="1">Belongs to the multicopper oxidase family.</text>
</comment>
<evidence type="ECO:0000256" key="4">
    <source>
        <dbReference type="ARBA" id="ARBA00023008"/>
    </source>
</evidence>
<dbReference type="FunFam" id="2.60.40.420:FF:000021">
    <property type="entry name" value="Extracellular dihydrogeodin oxidase/laccase"/>
    <property type="match status" value="1"/>
</dbReference>
<evidence type="ECO:0000256" key="1">
    <source>
        <dbReference type="ARBA" id="ARBA00010609"/>
    </source>
</evidence>
<dbReference type="InterPro" id="IPR033138">
    <property type="entry name" value="Cu_oxidase_CS"/>
</dbReference>
<organism evidence="9 10">
    <name type="scientific">Aspergillus violaceofuscus (strain CBS 115571)</name>
    <dbReference type="NCBI Taxonomy" id="1450538"/>
    <lineage>
        <taxon>Eukaryota</taxon>
        <taxon>Fungi</taxon>
        <taxon>Dikarya</taxon>
        <taxon>Ascomycota</taxon>
        <taxon>Pezizomycotina</taxon>
        <taxon>Eurotiomycetes</taxon>
        <taxon>Eurotiomycetidae</taxon>
        <taxon>Eurotiales</taxon>
        <taxon>Aspergillaceae</taxon>
        <taxon>Aspergillus</taxon>
    </lineage>
</organism>
<keyword evidence="10" id="KW-1185">Reference proteome</keyword>
<dbReference type="SUPFAM" id="SSF49503">
    <property type="entry name" value="Cupredoxins"/>
    <property type="match status" value="3"/>
</dbReference>
<dbReference type="CDD" id="cd13854">
    <property type="entry name" value="CuRO_1_MaLCC_like"/>
    <property type="match status" value="1"/>
</dbReference>
<protein>
    <recommendedName>
        <fullName evidence="11">Multicopper oxidase</fullName>
    </recommendedName>
</protein>
<keyword evidence="2" id="KW-0479">Metal-binding</keyword>
<feature type="domain" description="Plastocyanin-like" evidence="8">
    <location>
        <begin position="85"/>
        <end position="201"/>
    </location>
</feature>
<dbReference type="InterPro" id="IPR008972">
    <property type="entry name" value="Cupredoxin"/>
</dbReference>
<name>A0A2V5GQP6_ASPV1</name>
<feature type="chain" id="PRO_5015977123" description="Multicopper oxidase" evidence="5">
    <location>
        <begin position="23"/>
        <end position="592"/>
    </location>
</feature>
<evidence type="ECO:0000256" key="3">
    <source>
        <dbReference type="ARBA" id="ARBA00023002"/>
    </source>
</evidence>
<dbReference type="InterPro" id="IPR002355">
    <property type="entry name" value="Cu_oxidase_Cu_BS"/>
</dbReference>
<evidence type="ECO:0000259" key="6">
    <source>
        <dbReference type="Pfam" id="PF00394"/>
    </source>
</evidence>
<dbReference type="GO" id="GO:0005507">
    <property type="term" value="F:copper ion binding"/>
    <property type="evidence" value="ECO:0007669"/>
    <property type="project" value="InterPro"/>
</dbReference>
<dbReference type="PROSITE" id="PS00080">
    <property type="entry name" value="MULTICOPPER_OXIDASE2"/>
    <property type="match status" value="1"/>
</dbReference>
<dbReference type="InterPro" id="IPR045087">
    <property type="entry name" value="Cu-oxidase_fam"/>
</dbReference>
<dbReference type="OMA" id="DHSKMAM"/>
<dbReference type="PANTHER" id="PTHR11709:SF145">
    <property type="entry name" value="LCC1"/>
    <property type="match status" value="1"/>
</dbReference>
<evidence type="ECO:0000313" key="10">
    <source>
        <dbReference type="Proteomes" id="UP000249829"/>
    </source>
</evidence>
<feature type="domain" description="Plastocyanin-like" evidence="6">
    <location>
        <begin position="215"/>
        <end position="356"/>
    </location>
</feature>
<dbReference type="Gene3D" id="2.60.40.420">
    <property type="entry name" value="Cupredoxins - blue copper proteins"/>
    <property type="match status" value="3"/>
</dbReference>
<keyword evidence="5" id="KW-0732">Signal</keyword>
<dbReference type="Proteomes" id="UP000249829">
    <property type="component" value="Unassembled WGS sequence"/>
</dbReference>
<feature type="signal peptide" evidence="5">
    <location>
        <begin position="1"/>
        <end position="22"/>
    </location>
</feature>
<accession>A0A2V5GQP6</accession>
<sequence>MLFSWKSLGLVAGTATVTAAAAAVASSQTSTSSSVARYPYGLLPTRNLPAWRKDKTCLTTAPWSDVSPSGDPPNTGVTRYYNFTIARGTVAPDGVSKDAILINGQFPGPMIEANWGDMIEVTVRNEIYDDEEGTTLHWHGLTQKKTPWEDGVPGVTQCPIIPGGSFTYRFQADQYGTSWYHSHFSAQYTDGAYGPMIIHGPVQPGAEYDLDVGPVMIADYTYLDYYSVLQEILSIPPSFPTVDNNLINGHGANGTGTGYARFNFTSGKKHRLRLLNTGANANQKFSIDGHTMTVIANDFVPVQPYTTEVVTLGVGQRTDVIVEATGQPTDAYWMRATLDMYCLNNTATYETVQAAIYYEQANPKALPTSESTATWESNNCRNDPLNTTVPYYAQTPPATPALTETLEVTMGVNASGNYLFFVNNSTFRANYNTPLLLLGRNGNFSYPESPDLNIYNFGANASVRLVIYNVFAMQHPMHLHGHNFWVLAEGRGTWDGTITNPSNPQSRDTQILQPGNAEDPAYLVLEWQLNNPGTWPLHCHMSFHVSAGLLINVVEQPDAIQTLQIPKSMAQTCRDWAYFSGHEFVDEIDSGV</sequence>
<evidence type="ECO:0000313" key="9">
    <source>
        <dbReference type="EMBL" id="PYI13445.1"/>
    </source>
</evidence>
<evidence type="ECO:0000256" key="5">
    <source>
        <dbReference type="SAM" id="SignalP"/>
    </source>
</evidence>
<dbReference type="PROSITE" id="PS00079">
    <property type="entry name" value="MULTICOPPER_OXIDASE1"/>
    <property type="match status" value="1"/>
</dbReference>
<dbReference type="EMBL" id="KZ825243">
    <property type="protein sequence ID" value="PYI13445.1"/>
    <property type="molecule type" value="Genomic_DNA"/>
</dbReference>
<dbReference type="InterPro" id="IPR001117">
    <property type="entry name" value="Cu-oxidase_2nd"/>
</dbReference>
<evidence type="ECO:0000259" key="8">
    <source>
        <dbReference type="Pfam" id="PF07732"/>
    </source>
</evidence>
<dbReference type="AlphaFoldDB" id="A0A2V5GQP6"/>
<dbReference type="GO" id="GO:0016491">
    <property type="term" value="F:oxidoreductase activity"/>
    <property type="evidence" value="ECO:0007669"/>
    <property type="project" value="UniProtKB-KW"/>
</dbReference>
<dbReference type="InterPro" id="IPR011706">
    <property type="entry name" value="Cu-oxidase_C"/>
</dbReference>
<evidence type="ECO:0008006" key="11">
    <source>
        <dbReference type="Google" id="ProtNLM"/>
    </source>
</evidence>